<comment type="similarity">
    <text evidence="1 4">Belongs to the DegT/DnrJ/EryC1 family.</text>
</comment>
<evidence type="ECO:0000313" key="5">
    <source>
        <dbReference type="EMBL" id="BCA49693.1"/>
    </source>
</evidence>
<dbReference type="InterPro" id="IPR015424">
    <property type="entry name" value="PyrdxlP-dep_Trfase"/>
</dbReference>
<dbReference type="PANTHER" id="PTHR30244">
    <property type="entry name" value="TRANSAMINASE"/>
    <property type="match status" value="1"/>
</dbReference>
<dbReference type="InterPro" id="IPR015422">
    <property type="entry name" value="PyrdxlP-dep_Trfase_small"/>
</dbReference>
<evidence type="ECO:0000256" key="3">
    <source>
        <dbReference type="PIRSR" id="PIRSR000390-2"/>
    </source>
</evidence>
<proteinExistence type="inferred from homology"/>
<reference evidence="5 6" key="1">
    <citation type="submission" date="2020-02" db="EMBL/GenBank/DDBJ databases">
        <title>Whole-genome sequencing and comparative analysis of the genomes of Bacteroides thetaiotaomicron and Escherichia coli isolated from a healthy resident in Vietnam.</title>
        <authorList>
            <person name="Mohsin M."/>
            <person name="Tanaka K."/>
            <person name="Kawahara R."/>
            <person name="Kondo S."/>
            <person name="Noguchi H."/>
            <person name="Motooka D."/>
            <person name="Nakamura S."/>
            <person name="Khong D.T."/>
            <person name="Nguyen T.N."/>
            <person name="Tran H.T."/>
            <person name="Yamamoto Y."/>
        </authorList>
    </citation>
    <scope>NUCLEOTIDE SEQUENCE [LARGE SCALE GENOMIC DNA]</scope>
    <source>
        <strain evidence="5 6">F9-2</strain>
    </source>
</reference>
<dbReference type="InterPro" id="IPR015421">
    <property type="entry name" value="PyrdxlP-dep_Trfase_major"/>
</dbReference>
<dbReference type="GO" id="GO:0008483">
    <property type="term" value="F:transaminase activity"/>
    <property type="evidence" value="ECO:0007669"/>
    <property type="project" value="UniProtKB-KW"/>
</dbReference>
<dbReference type="CDD" id="cd00616">
    <property type="entry name" value="AHBA_syn"/>
    <property type="match status" value="1"/>
</dbReference>
<dbReference type="Gene3D" id="3.40.640.10">
    <property type="entry name" value="Type I PLP-dependent aspartate aminotransferase-like (Major domain)"/>
    <property type="match status" value="1"/>
</dbReference>
<dbReference type="PIRSF" id="PIRSF000390">
    <property type="entry name" value="PLP_StrS"/>
    <property type="match status" value="1"/>
</dbReference>
<name>A0A679HE46_BACT4</name>
<dbReference type="FunFam" id="3.40.640.10:FF:000077">
    <property type="entry name" value="Spore coat polysaccharide biosynthesis protein spsC"/>
    <property type="match status" value="1"/>
</dbReference>
<organism evidence="5 6">
    <name type="scientific">Bacteroides thetaiotaomicron</name>
    <dbReference type="NCBI Taxonomy" id="818"/>
    <lineage>
        <taxon>Bacteria</taxon>
        <taxon>Pseudomonadati</taxon>
        <taxon>Bacteroidota</taxon>
        <taxon>Bacteroidia</taxon>
        <taxon>Bacteroidales</taxon>
        <taxon>Bacteroidaceae</taxon>
        <taxon>Bacteroides</taxon>
    </lineage>
</organism>
<dbReference type="GO" id="GO:0030170">
    <property type="term" value="F:pyridoxal phosphate binding"/>
    <property type="evidence" value="ECO:0007669"/>
    <property type="project" value="TreeGrafter"/>
</dbReference>
<dbReference type="SUPFAM" id="SSF53383">
    <property type="entry name" value="PLP-dependent transferases"/>
    <property type="match status" value="1"/>
</dbReference>
<keyword evidence="5" id="KW-0032">Aminotransferase</keyword>
<evidence type="ECO:0000313" key="6">
    <source>
        <dbReference type="Proteomes" id="UP000500882"/>
    </source>
</evidence>
<dbReference type="PANTHER" id="PTHR30244:SF34">
    <property type="entry name" value="DTDP-4-AMINO-4,6-DIDEOXYGALACTOSE TRANSAMINASE"/>
    <property type="match status" value="1"/>
</dbReference>
<dbReference type="InterPro" id="IPR000653">
    <property type="entry name" value="DegT/StrS_aminotransferase"/>
</dbReference>
<dbReference type="Proteomes" id="UP000500882">
    <property type="component" value="Chromosome"/>
</dbReference>
<evidence type="ECO:0000256" key="4">
    <source>
        <dbReference type="RuleBase" id="RU004508"/>
    </source>
</evidence>
<dbReference type="Pfam" id="PF01041">
    <property type="entry name" value="DegT_DnrJ_EryC1"/>
    <property type="match status" value="1"/>
</dbReference>
<dbReference type="EMBL" id="AP022660">
    <property type="protein sequence ID" value="BCA49693.1"/>
    <property type="molecule type" value="Genomic_DNA"/>
</dbReference>
<keyword evidence="3 4" id="KW-0663">Pyridoxal phosphate</keyword>
<feature type="modified residue" description="N6-(pyridoxal phosphate)lysine" evidence="3">
    <location>
        <position position="203"/>
    </location>
</feature>
<feature type="active site" description="Proton acceptor" evidence="2">
    <location>
        <position position="203"/>
    </location>
</feature>
<keyword evidence="5" id="KW-0808">Transferase</keyword>
<dbReference type="GO" id="GO:0000271">
    <property type="term" value="P:polysaccharide biosynthetic process"/>
    <property type="evidence" value="ECO:0007669"/>
    <property type="project" value="TreeGrafter"/>
</dbReference>
<dbReference type="RefSeq" id="WP_172556586.1">
    <property type="nucleotide sequence ID" value="NZ_AP022660.1"/>
</dbReference>
<protein>
    <submittedName>
        <fullName evidence="5">Aminotransferase</fullName>
    </submittedName>
</protein>
<sequence length="427" mass="47899">MNTRLRNVPFSPPDITEVEANEVRDAILSGWITTGPRTKKLEKVISEYVHTQKTVCLNSATAAMEMVLHLLGIGPGDEVIVPAYTYTASASVVTHVGATIVMVDSQKDCVEMDYEQLVEAITEKTKVIVPVDLAGICADVDKIKEIITRPEILSKFTPANDIQDKIGRIVISNDCAHSFGASRHGKMAGEIADFSSFSFHAVKNFTTAEGGALTWNLCFGQDKVERQQVYCNSPIPFIEGETWNEFLYRLSQLFSLHGQNKDALAKTKIGVWEYDIIGPWYKCNMTDIMAAMGLIQFERYSVMLKRRRAMIEKMDIAFADLNIATLKHYGDDWASSGHLYLVRLLGRTREKVNTVIEKMAERGIATNVHYKPLPMMTAYKALGFDITNFPNAFHLFENEITLPLNTRMSDEDVDYVIGSFIEIVKSL</sequence>
<dbReference type="AlphaFoldDB" id="A0A679HE46"/>
<accession>A0A679HE46</accession>
<dbReference type="FunFam" id="3.90.1150.10:FF:000092">
    <property type="entry name" value="Capsular polysaccharide biosynthesis protein"/>
    <property type="match status" value="1"/>
</dbReference>
<evidence type="ECO:0000256" key="2">
    <source>
        <dbReference type="PIRSR" id="PIRSR000390-1"/>
    </source>
</evidence>
<gene>
    <name evidence="5" type="ORF">BatF92_16350</name>
</gene>
<dbReference type="Gene3D" id="3.90.1150.10">
    <property type="entry name" value="Aspartate Aminotransferase, domain 1"/>
    <property type="match status" value="1"/>
</dbReference>
<evidence type="ECO:0000256" key="1">
    <source>
        <dbReference type="ARBA" id="ARBA00037999"/>
    </source>
</evidence>